<keyword evidence="3" id="KW-1185">Reference proteome</keyword>
<keyword evidence="1" id="KW-0812">Transmembrane</keyword>
<proteinExistence type="predicted"/>
<comment type="caution">
    <text evidence="2">The sequence shown here is derived from an EMBL/GenBank/DDBJ whole genome shotgun (WGS) entry which is preliminary data.</text>
</comment>
<evidence type="ECO:0000313" key="2">
    <source>
        <dbReference type="EMBL" id="PWB98455.1"/>
    </source>
</evidence>
<name>A0A2U1T3K4_9MICO</name>
<accession>A0A2U1T3K4</accession>
<dbReference type="Proteomes" id="UP000244978">
    <property type="component" value="Unassembled WGS sequence"/>
</dbReference>
<keyword evidence="1" id="KW-0472">Membrane</keyword>
<dbReference type="InterPro" id="IPR021315">
    <property type="entry name" value="Gap/Sap"/>
</dbReference>
<dbReference type="RefSeq" id="WP_108998163.1">
    <property type="nucleotide sequence ID" value="NZ_QEEX01000001.1"/>
</dbReference>
<gene>
    <name evidence="2" type="ORF">DF220_05265</name>
</gene>
<evidence type="ECO:0000313" key="3">
    <source>
        <dbReference type="Proteomes" id="UP000244978"/>
    </source>
</evidence>
<dbReference type="Pfam" id="PF11139">
    <property type="entry name" value="SfLAP"/>
    <property type="match status" value="1"/>
</dbReference>
<organism evidence="2 3">
    <name type="scientific">Homoserinimonas hongtaonis</name>
    <dbReference type="NCBI Taxonomy" id="2079791"/>
    <lineage>
        <taxon>Bacteria</taxon>
        <taxon>Bacillati</taxon>
        <taxon>Actinomycetota</taxon>
        <taxon>Actinomycetes</taxon>
        <taxon>Micrococcales</taxon>
        <taxon>Microbacteriaceae</taxon>
        <taxon>Homoserinimonas</taxon>
    </lineage>
</organism>
<evidence type="ECO:0000256" key="1">
    <source>
        <dbReference type="SAM" id="Phobius"/>
    </source>
</evidence>
<feature type="transmembrane region" description="Helical" evidence="1">
    <location>
        <begin position="49"/>
        <end position="73"/>
    </location>
</feature>
<sequence length="256" mass="26851">MPLPLLPDLPLELALPLLALALVDSLSFGTLLIPIWLLLAPGRPRPSRVLIFLGTVAAFYFVLGLLLSVGAVTFLADAEFLASPWVGRAQFVAGVALLIGSFFIGRTPQTNTEEASPASPGRLVRWRSRAMEQGGGPGSLGSLIALALTAAMLEVATMLPYLAAVGLLSGSDLDAGGRALALAGYCVVMVLPALVLLAARILARRVVEPLLARLAGWMTREGGETTAWIVGIVGFFIARDAIVKVPELAQMLGFIS</sequence>
<keyword evidence="1" id="KW-1133">Transmembrane helix</keyword>
<reference evidence="3" key="1">
    <citation type="submission" date="2018-04" db="EMBL/GenBank/DDBJ databases">
        <authorList>
            <person name="Liu S."/>
            <person name="Wang Z."/>
            <person name="Li J."/>
        </authorList>
    </citation>
    <scope>NUCLEOTIDE SEQUENCE [LARGE SCALE GENOMIC DNA]</scope>
    <source>
        <strain evidence="3">S1194</strain>
    </source>
</reference>
<protein>
    <recommendedName>
        <fullName evidence="4">GAP family protein</fullName>
    </recommendedName>
</protein>
<feature type="transmembrane region" description="Helical" evidence="1">
    <location>
        <begin position="182"/>
        <end position="203"/>
    </location>
</feature>
<evidence type="ECO:0008006" key="4">
    <source>
        <dbReference type="Google" id="ProtNLM"/>
    </source>
</evidence>
<dbReference type="EMBL" id="QEEX01000001">
    <property type="protein sequence ID" value="PWB98455.1"/>
    <property type="molecule type" value="Genomic_DNA"/>
</dbReference>
<feature type="transmembrane region" description="Helical" evidence="1">
    <location>
        <begin position="13"/>
        <end position="37"/>
    </location>
</feature>
<feature type="transmembrane region" description="Helical" evidence="1">
    <location>
        <begin position="140"/>
        <end position="162"/>
    </location>
</feature>
<feature type="transmembrane region" description="Helical" evidence="1">
    <location>
        <begin position="85"/>
        <end position="104"/>
    </location>
</feature>
<dbReference type="AlphaFoldDB" id="A0A2U1T3K4"/>